<protein>
    <recommendedName>
        <fullName evidence="3">MAM domain-containing protein</fullName>
    </recommendedName>
</protein>
<dbReference type="SUPFAM" id="SSF49899">
    <property type="entry name" value="Concanavalin A-like lectins/glucanases"/>
    <property type="match status" value="1"/>
</dbReference>
<evidence type="ECO:0000256" key="1">
    <source>
        <dbReference type="SAM" id="Coils"/>
    </source>
</evidence>
<feature type="coiled-coil region" evidence="1">
    <location>
        <begin position="180"/>
        <end position="249"/>
    </location>
</feature>
<dbReference type="Proteomes" id="UP001283361">
    <property type="component" value="Unassembled WGS sequence"/>
</dbReference>
<evidence type="ECO:0000256" key="2">
    <source>
        <dbReference type="SAM" id="MobiDB-lite"/>
    </source>
</evidence>
<dbReference type="InterPro" id="IPR000998">
    <property type="entry name" value="MAM_dom"/>
</dbReference>
<feature type="coiled-coil region" evidence="1">
    <location>
        <begin position="285"/>
        <end position="319"/>
    </location>
</feature>
<feature type="compositionally biased region" description="Basic and acidic residues" evidence="2">
    <location>
        <begin position="166"/>
        <end position="176"/>
    </location>
</feature>
<name>A0AAE0XY19_9GAST</name>
<dbReference type="PANTHER" id="PTHR23282">
    <property type="entry name" value="APICAL ENDOSOMAL GLYCOPROTEIN PRECURSOR"/>
    <property type="match status" value="1"/>
</dbReference>
<comment type="caution">
    <text evidence="4">The sequence shown here is derived from an EMBL/GenBank/DDBJ whole genome shotgun (WGS) entry which is preliminary data.</text>
</comment>
<evidence type="ECO:0000313" key="5">
    <source>
        <dbReference type="Proteomes" id="UP001283361"/>
    </source>
</evidence>
<keyword evidence="1" id="KW-0175">Coiled coil</keyword>
<dbReference type="PRINTS" id="PR00020">
    <property type="entry name" value="MAMDOMAIN"/>
</dbReference>
<dbReference type="Gene3D" id="2.60.120.200">
    <property type="match status" value="1"/>
</dbReference>
<keyword evidence="5" id="KW-1185">Reference proteome</keyword>
<dbReference type="SMART" id="SM00137">
    <property type="entry name" value="MAM"/>
    <property type="match status" value="1"/>
</dbReference>
<organism evidence="4 5">
    <name type="scientific">Elysia crispata</name>
    <name type="common">lettuce slug</name>
    <dbReference type="NCBI Taxonomy" id="231223"/>
    <lineage>
        <taxon>Eukaryota</taxon>
        <taxon>Metazoa</taxon>
        <taxon>Spiralia</taxon>
        <taxon>Lophotrochozoa</taxon>
        <taxon>Mollusca</taxon>
        <taxon>Gastropoda</taxon>
        <taxon>Heterobranchia</taxon>
        <taxon>Euthyneura</taxon>
        <taxon>Panpulmonata</taxon>
        <taxon>Sacoglossa</taxon>
        <taxon>Placobranchoidea</taxon>
        <taxon>Plakobranchidae</taxon>
        <taxon>Elysia</taxon>
    </lineage>
</organism>
<gene>
    <name evidence="4" type="ORF">RRG08_043042</name>
</gene>
<dbReference type="GO" id="GO:0016020">
    <property type="term" value="C:membrane"/>
    <property type="evidence" value="ECO:0007669"/>
    <property type="project" value="InterPro"/>
</dbReference>
<dbReference type="EMBL" id="JAWDGP010007329">
    <property type="protein sequence ID" value="KAK3725625.1"/>
    <property type="molecule type" value="Genomic_DNA"/>
</dbReference>
<dbReference type="Pfam" id="PF00629">
    <property type="entry name" value="MAM"/>
    <property type="match status" value="1"/>
</dbReference>
<dbReference type="CDD" id="cd06263">
    <property type="entry name" value="MAM"/>
    <property type="match status" value="1"/>
</dbReference>
<proteinExistence type="predicted"/>
<dbReference type="PANTHER" id="PTHR23282:SF146">
    <property type="entry name" value="RT07201P-RELATED"/>
    <property type="match status" value="1"/>
</dbReference>
<feature type="domain" description="MAM" evidence="3">
    <location>
        <begin position="344"/>
        <end position="509"/>
    </location>
</feature>
<evidence type="ECO:0000259" key="3">
    <source>
        <dbReference type="PROSITE" id="PS50060"/>
    </source>
</evidence>
<dbReference type="PROSITE" id="PS50060">
    <property type="entry name" value="MAM_2"/>
    <property type="match status" value="1"/>
</dbReference>
<dbReference type="AlphaFoldDB" id="A0AAE0XY19"/>
<reference evidence="4" key="1">
    <citation type="journal article" date="2023" name="G3 (Bethesda)">
        <title>A reference genome for the long-term kleptoplast-retaining sea slug Elysia crispata morphotype clarki.</title>
        <authorList>
            <person name="Eastman K.E."/>
            <person name="Pendleton A.L."/>
            <person name="Shaikh M.A."/>
            <person name="Suttiyut T."/>
            <person name="Ogas R."/>
            <person name="Tomko P."/>
            <person name="Gavelis G."/>
            <person name="Widhalm J.R."/>
            <person name="Wisecaver J.H."/>
        </authorList>
    </citation>
    <scope>NUCLEOTIDE SEQUENCE</scope>
    <source>
        <strain evidence="4">ECLA1</strain>
    </source>
</reference>
<dbReference type="InterPro" id="IPR051560">
    <property type="entry name" value="MAM_domain-containing"/>
</dbReference>
<accession>A0AAE0XY19</accession>
<dbReference type="InterPro" id="IPR013320">
    <property type="entry name" value="ConA-like_dom_sf"/>
</dbReference>
<feature type="region of interest" description="Disordered" evidence="2">
    <location>
        <begin position="147"/>
        <end position="176"/>
    </location>
</feature>
<evidence type="ECO:0000313" key="4">
    <source>
        <dbReference type="EMBL" id="KAK3725625.1"/>
    </source>
</evidence>
<sequence>MSLRITSHASHLASTASSKLPLYTTTSILCLHFLLISLPLQLHIAEAKSGENTGCSFARDGCTYNIYLSQGELEEDALGESLRSVQLKESKLPCGQASKKVVLEDQVQNDYSAKLDNMEKNFSFLKDAHEQRLKELEGTIQKLVDTSVTDTKEEESSAETTRFSARSRESRNRFGDPNFMKKLEREFEKIRRDLRERSSELLDTQTKLNETNARMHQEQIDKFKTSKELLNAENQITALRRERAILKNQLKDKTYRLDVSQEKATECERKSLIQQDEILKLFRSESTLKEDLLSAEMRLNRTREEHTQLRKKHSELKTRQERVRRVLKIRERELMICYSAKTNTFCGFEDPDICGFTNINDTSDYFNWKRTQGRTPSSNTGPSKDHTCNAASGHFMFIEASAKGRGSNAILYSPLYRGLNQQCLDFFYHMYGRHIGTLNVYAQASGDTMRVAWRAFGNQGDHWTNARLAIPRELARAGYQIAFEGLTENGYQGDISIDDVSVTDGPCPVDEKVVAVRVEVNSTSVLRNGKTFARRVRRKMRRRRDQE</sequence>